<keyword evidence="3" id="KW-1185">Reference proteome</keyword>
<dbReference type="InterPro" id="IPR029063">
    <property type="entry name" value="SAM-dependent_MTases_sf"/>
</dbReference>
<proteinExistence type="predicted"/>
<accession>A0A494XPJ5</accession>
<dbReference type="Pfam" id="PF13649">
    <property type="entry name" value="Methyltransf_25"/>
    <property type="match status" value="1"/>
</dbReference>
<organism evidence="2 3">
    <name type="scientific">Cohnella endophytica</name>
    <dbReference type="NCBI Taxonomy" id="2419778"/>
    <lineage>
        <taxon>Bacteria</taxon>
        <taxon>Bacillati</taxon>
        <taxon>Bacillota</taxon>
        <taxon>Bacilli</taxon>
        <taxon>Bacillales</taxon>
        <taxon>Paenibacillaceae</taxon>
        <taxon>Cohnella</taxon>
    </lineage>
</organism>
<dbReference type="AlphaFoldDB" id="A0A494XPJ5"/>
<evidence type="ECO:0000313" key="3">
    <source>
        <dbReference type="Proteomes" id="UP000282076"/>
    </source>
</evidence>
<dbReference type="GO" id="GO:0032259">
    <property type="term" value="P:methylation"/>
    <property type="evidence" value="ECO:0007669"/>
    <property type="project" value="UniProtKB-KW"/>
</dbReference>
<dbReference type="Gene3D" id="3.40.50.150">
    <property type="entry name" value="Vaccinia Virus protein VP39"/>
    <property type="match status" value="1"/>
</dbReference>
<dbReference type="EMBL" id="RBZM01000007">
    <property type="protein sequence ID" value="RKP51641.1"/>
    <property type="molecule type" value="Genomic_DNA"/>
</dbReference>
<dbReference type="Proteomes" id="UP000282076">
    <property type="component" value="Unassembled WGS sequence"/>
</dbReference>
<dbReference type="GO" id="GO:0008168">
    <property type="term" value="F:methyltransferase activity"/>
    <property type="evidence" value="ECO:0007669"/>
    <property type="project" value="UniProtKB-KW"/>
</dbReference>
<protein>
    <submittedName>
        <fullName evidence="2">Class I SAM-dependent methyltransferase</fullName>
    </submittedName>
</protein>
<dbReference type="CDD" id="cd02440">
    <property type="entry name" value="AdoMet_MTases"/>
    <property type="match status" value="1"/>
</dbReference>
<dbReference type="OrthoDB" id="9784101at2"/>
<reference evidence="2 3" key="1">
    <citation type="submission" date="2018-10" db="EMBL/GenBank/DDBJ databases">
        <title>Cohnella sp. M2MS4P-1, whole genome shotgun sequence.</title>
        <authorList>
            <person name="Tuo L."/>
        </authorList>
    </citation>
    <scope>NUCLEOTIDE SEQUENCE [LARGE SCALE GENOMIC DNA]</scope>
    <source>
        <strain evidence="2 3">M2MS4P-1</strain>
    </source>
</reference>
<dbReference type="SUPFAM" id="SSF53335">
    <property type="entry name" value="S-adenosyl-L-methionine-dependent methyltransferases"/>
    <property type="match status" value="1"/>
</dbReference>
<gene>
    <name evidence="2" type="ORF">D7Z26_17885</name>
</gene>
<dbReference type="PANTHER" id="PTHR42912:SF93">
    <property type="entry name" value="N6-ADENOSINE-METHYLTRANSFERASE TMT1A"/>
    <property type="match status" value="1"/>
</dbReference>
<keyword evidence="2" id="KW-0808">Transferase</keyword>
<name>A0A494XPJ5_9BACL</name>
<dbReference type="InterPro" id="IPR041698">
    <property type="entry name" value="Methyltransf_25"/>
</dbReference>
<dbReference type="PANTHER" id="PTHR42912">
    <property type="entry name" value="METHYLTRANSFERASE"/>
    <property type="match status" value="1"/>
</dbReference>
<evidence type="ECO:0000259" key="1">
    <source>
        <dbReference type="Pfam" id="PF13649"/>
    </source>
</evidence>
<comment type="caution">
    <text evidence="2">The sequence shown here is derived from an EMBL/GenBank/DDBJ whole genome shotgun (WGS) entry which is preliminary data.</text>
</comment>
<evidence type="ECO:0000313" key="2">
    <source>
        <dbReference type="EMBL" id="RKP51641.1"/>
    </source>
</evidence>
<keyword evidence="2" id="KW-0489">Methyltransferase</keyword>
<dbReference type="RefSeq" id="WP_120978346.1">
    <property type="nucleotide sequence ID" value="NZ_RBZM01000007.1"/>
</dbReference>
<feature type="domain" description="Methyltransferase" evidence="1">
    <location>
        <begin position="42"/>
        <end position="144"/>
    </location>
</feature>
<dbReference type="InterPro" id="IPR050508">
    <property type="entry name" value="Methyltransf_Superfamily"/>
</dbReference>
<sequence length="230" mass="26146">MTEPDHDKIYRQEALQYHELIAKQPELSSLIDELCPIDGLDVVDMGAGTGRLSVALAPRVRSLVALDASEAMLRITADRLRSADISNWKTAVADHRKLPLADHRADLVVSGWSICYLASSNDPDWERNLAAVIGEIRRVLRPGGTAIIFETMGTGFETPHPPDFLRSYYAALERDYGFSHRWIRTDYEFDDIRQAEQLSRFFFGDELADKVVRDNLVRLPECAGVWWRLE</sequence>